<accession>A0A9P6D1P4</accession>
<keyword evidence="2" id="KW-1185">Reference proteome</keyword>
<gene>
    <name evidence="1" type="ORF">BDN70DRAFT_877449</name>
</gene>
<evidence type="ECO:0000313" key="2">
    <source>
        <dbReference type="Proteomes" id="UP000807469"/>
    </source>
</evidence>
<dbReference type="OrthoDB" id="5065353at2759"/>
<organism evidence="1 2">
    <name type="scientific">Pholiota conissans</name>
    <dbReference type="NCBI Taxonomy" id="109636"/>
    <lineage>
        <taxon>Eukaryota</taxon>
        <taxon>Fungi</taxon>
        <taxon>Dikarya</taxon>
        <taxon>Basidiomycota</taxon>
        <taxon>Agaricomycotina</taxon>
        <taxon>Agaricomycetes</taxon>
        <taxon>Agaricomycetidae</taxon>
        <taxon>Agaricales</taxon>
        <taxon>Agaricineae</taxon>
        <taxon>Strophariaceae</taxon>
        <taxon>Pholiota</taxon>
    </lineage>
</organism>
<dbReference type="AlphaFoldDB" id="A0A9P6D1P4"/>
<reference evidence="1" key="1">
    <citation type="submission" date="2020-11" db="EMBL/GenBank/DDBJ databases">
        <authorList>
            <consortium name="DOE Joint Genome Institute"/>
            <person name="Ahrendt S."/>
            <person name="Riley R."/>
            <person name="Andreopoulos W."/>
            <person name="Labutti K."/>
            <person name="Pangilinan J."/>
            <person name="Ruiz-Duenas F.J."/>
            <person name="Barrasa J.M."/>
            <person name="Sanchez-Garcia M."/>
            <person name="Camarero S."/>
            <person name="Miyauchi S."/>
            <person name="Serrano A."/>
            <person name="Linde D."/>
            <person name="Babiker R."/>
            <person name="Drula E."/>
            <person name="Ayuso-Fernandez I."/>
            <person name="Pacheco R."/>
            <person name="Padilla G."/>
            <person name="Ferreira P."/>
            <person name="Barriuso J."/>
            <person name="Kellner H."/>
            <person name="Castanera R."/>
            <person name="Alfaro M."/>
            <person name="Ramirez L."/>
            <person name="Pisabarro A.G."/>
            <person name="Kuo A."/>
            <person name="Tritt A."/>
            <person name="Lipzen A."/>
            <person name="He G."/>
            <person name="Yan M."/>
            <person name="Ng V."/>
            <person name="Cullen D."/>
            <person name="Martin F."/>
            <person name="Rosso M.-N."/>
            <person name="Henrissat B."/>
            <person name="Hibbett D."/>
            <person name="Martinez A.T."/>
            <person name="Grigoriev I.V."/>
        </authorList>
    </citation>
    <scope>NUCLEOTIDE SEQUENCE</scope>
    <source>
        <strain evidence="1">CIRM-BRFM 674</strain>
    </source>
</reference>
<dbReference type="Proteomes" id="UP000807469">
    <property type="component" value="Unassembled WGS sequence"/>
</dbReference>
<protein>
    <submittedName>
        <fullName evidence="1">Uncharacterized protein</fullName>
    </submittedName>
</protein>
<sequence>MVQCNVTSVVLPQSLAPVRETYEVHLKSYQTKDLPIWTPDHIVPAAFDLSAPLELTVHAELTDYPAQNLTLHVSYIPSPSSPSNLQLVGSSAFDFSGENGTVQIRVSLAFVDEALKGIKTPWGIAGSLKWEIQTGADDARIAIGETPVELYALIPTLFKAFSSAGIPRTFLKLMVLPTLLHNVKTEADWINWTVNKCFRSSTQDGSIEELGDAMKPVHTYRYDIYYLQTYFSSALGADFQLDKWLSHHDSLEPWGVVNCYDQAGLVITTLSLGIPFERLRWQHIYAFGYLAAEGLPLIGWGKVNTTTGWKDDPTKKMRDQNDPGRKAFSNHSFASVEIDGEDKAVDACAGPVTGNLTLPDYVKTAIDHTTTLDTNPHNGHRPGTVDDLAKDKNDGRFGHPMHRDFPISKFAHDEWDTQRWAYKFWEMLWDNDKEVMRNIDALYRIKKLQPPEAGSAVDLNKLFGLLTQEVVEQFPAKSHGPVEVRSELTETKPLPGQTHISLGPGGAQAQWTYNGVRVIIRILPSPEIAKKVLLSRLYCSGNCHQIFKAPTDEEHKGCCHTVGVTDDSVEMWYYNNFVFEVFRMRDSPSDLKVKFVADKIHSYIQAGGPAISTTLDFKFEPPRVFEAPSSIAAHQEFDVKINVRGATFVTVDFEGDATLILKNKVFEGDDIYKYTFVAADTGSAKIVFTAFRKETCQTMVSKLEFQHIAS</sequence>
<comment type="caution">
    <text evidence="1">The sequence shown here is derived from an EMBL/GenBank/DDBJ whole genome shotgun (WGS) entry which is preliminary data.</text>
</comment>
<evidence type="ECO:0000313" key="1">
    <source>
        <dbReference type="EMBL" id="KAF9480609.1"/>
    </source>
</evidence>
<dbReference type="EMBL" id="MU155192">
    <property type="protein sequence ID" value="KAF9480609.1"/>
    <property type="molecule type" value="Genomic_DNA"/>
</dbReference>
<proteinExistence type="predicted"/>
<name>A0A9P6D1P4_9AGAR</name>